<dbReference type="NCBIfam" id="TIGR00254">
    <property type="entry name" value="GGDEF"/>
    <property type="match status" value="1"/>
</dbReference>
<dbReference type="RefSeq" id="WP_342324758.1">
    <property type="nucleotide sequence ID" value="NZ_CP151800.1"/>
</dbReference>
<dbReference type="PANTHER" id="PTHR45138">
    <property type="entry name" value="REGULATORY COMPONENTS OF SENSORY TRANSDUCTION SYSTEM"/>
    <property type="match status" value="1"/>
</dbReference>
<keyword evidence="7" id="KW-0548">Nucleotidyltransferase</keyword>
<keyword evidence="7" id="KW-0808">Transferase</keyword>
<dbReference type="Proteomes" id="UP001466893">
    <property type="component" value="Chromosome"/>
</dbReference>
<sequence length="294" mass="33129">MLRDTDQIDATLANLNKIVDGHYEWLVTLFASVVDNSIEHSPDAYDCCVVKELLQALNAVGPEDAQCLQVIHTAHSQLHESGRNLLASIRENEATAANFNDLKNSLQIFSTAVQAWKSLLLNRRNALDPLTDLPGRRLLDEIYAQQLAMADGQHTYILLMDIDRFKKINDSWGHLVGDEVLRALAQRLRDEIRNSDTAYRYGGEEFIVLLRAPTDKGACQTALRLCAAIAQQPIQYQHLQLFITVTLGVTRVRFGETLEQVEARADAAMYRGKQTGRNRCMFMDETGEIRQVTD</sequence>
<dbReference type="SMART" id="SM00267">
    <property type="entry name" value="GGDEF"/>
    <property type="match status" value="1"/>
</dbReference>
<evidence type="ECO:0000256" key="4">
    <source>
        <dbReference type="ARBA" id="ARBA00023134"/>
    </source>
</evidence>
<comment type="pathway">
    <text evidence="2">Purine metabolism; 3',5'-cyclic di-GMP biosynthesis.</text>
</comment>
<accession>A0ABZ3BC41</accession>
<evidence type="ECO:0000313" key="7">
    <source>
        <dbReference type="EMBL" id="WZV99988.1"/>
    </source>
</evidence>
<dbReference type="PROSITE" id="PS50887">
    <property type="entry name" value="GGDEF"/>
    <property type="match status" value="1"/>
</dbReference>
<dbReference type="InterPro" id="IPR029787">
    <property type="entry name" value="Nucleotide_cyclase"/>
</dbReference>
<dbReference type="CDD" id="cd01949">
    <property type="entry name" value="GGDEF"/>
    <property type="match status" value="1"/>
</dbReference>
<evidence type="ECO:0000256" key="5">
    <source>
        <dbReference type="ARBA" id="ARBA00034247"/>
    </source>
</evidence>
<organism evidence="7 8">
    <name type="scientific">Kosakonia calanthes</name>
    <dbReference type="NCBI Taxonomy" id="3139408"/>
    <lineage>
        <taxon>Bacteria</taxon>
        <taxon>Pseudomonadati</taxon>
        <taxon>Pseudomonadota</taxon>
        <taxon>Gammaproteobacteria</taxon>
        <taxon>Enterobacterales</taxon>
        <taxon>Enterobacteriaceae</taxon>
        <taxon>Kosakonia</taxon>
    </lineage>
</organism>
<dbReference type="EMBL" id="CP151800">
    <property type="protein sequence ID" value="WZV99988.1"/>
    <property type="molecule type" value="Genomic_DNA"/>
</dbReference>
<dbReference type="NCBIfam" id="NF007380">
    <property type="entry name" value="PRK09894.1"/>
    <property type="match status" value="1"/>
</dbReference>
<reference evidence="7 8" key="1">
    <citation type="submission" date="2024-04" db="EMBL/GenBank/DDBJ databases">
        <title>Kosakonia calanthae sp. nov., a halophilic bacterium isolated from leaves of Calanthe tiplacata.</title>
        <authorList>
            <person name="Wu P."/>
        </authorList>
    </citation>
    <scope>NUCLEOTIDE SEQUENCE [LARGE SCALE GENOMIC DNA]</scope>
    <source>
        <strain evidence="7 8">BYX6</strain>
    </source>
</reference>
<evidence type="ECO:0000256" key="3">
    <source>
        <dbReference type="ARBA" id="ARBA00012528"/>
    </source>
</evidence>
<dbReference type="PANTHER" id="PTHR45138:SF9">
    <property type="entry name" value="DIGUANYLATE CYCLASE DGCM-RELATED"/>
    <property type="match status" value="1"/>
</dbReference>
<dbReference type="EC" id="2.7.7.65" evidence="3"/>
<evidence type="ECO:0000313" key="8">
    <source>
        <dbReference type="Proteomes" id="UP001466893"/>
    </source>
</evidence>
<protein>
    <recommendedName>
        <fullName evidence="3">diguanylate cyclase</fullName>
        <ecNumber evidence="3">2.7.7.65</ecNumber>
    </recommendedName>
</protein>
<comment type="cofactor">
    <cofactor evidence="1">
        <name>Mg(2+)</name>
        <dbReference type="ChEBI" id="CHEBI:18420"/>
    </cofactor>
</comment>
<keyword evidence="4" id="KW-0342">GTP-binding</keyword>
<dbReference type="InterPro" id="IPR050469">
    <property type="entry name" value="Diguanylate_Cyclase"/>
</dbReference>
<dbReference type="SUPFAM" id="SSF55073">
    <property type="entry name" value="Nucleotide cyclase"/>
    <property type="match status" value="1"/>
</dbReference>
<dbReference type="GO" id="GO:0052621">
    <property type="term" value="F:diguanylate cyclase activity"/>
    <property type="evidence" value="ECO:0007669"/>
    <property type="project" value="UniProtKB-EC"/>
</dbReference>
<dbReference type="Pfam" id="PF00990">
    <property type="entry name" value="GGDEF"/>
    <property type="match status" value="1"/>
</dbReference>
<keyword evidence="4" id="KW-0547">Nucleotide-binding</keyword>
<dbReference type="InterPro" id="IPR043128">
    <property type="entry name" value="Rev_trsase/Diguanyl_cyclase"/>
</dbReference>
<name>A0ABZ3BC41_9ENTR</name>
<gene>
    <name evidence="7" type="ORF">AAEY27_08975</name>
</gene>
<proteinExistence type="predicted"/>
<feature type="domain" description="GGDEF" evidence="6">
    <location>
        <begin position="153"/>
        <end position="285"/>
    </location>
</feature>
<comment type="catalytic activity">
    <reaction evidence="5">
        <text>2 GTP = 3',3'-c-di-GMP + 2 diphosphate</text>
        <dbReference type="Rhea" id="RHEA:24898"/>
        <dbReference type="ChEBI" id="CHEBI:33019"/>
        <dbReference type="ChEBI" id="CHEBI:37565"/>
        <dbReference type="ChEBI" id="CHEBI:58805"/>
        <dbReference type="EC" id="2.7.7.65"/>
    </reaction>
</comment>
<evidence type="ECO:0000256" key="1">
    <source>
        <dbReference type="ARBA" id="ARBA00001946"/>
    </source>
</evidence>
<dbReference type="Gene3D" id="3.30.70.270">
    <property type="match status" value="1"/>
</dbReference>
<dbReference type="Gene3D" id="1.20.120.30">
    <property type="entry name" value="Aspartate receptor, ligand-binding domain"/>
    <property type="match status" value="1"/>
</dbReference>
<evidence type="ECO:0000256" key="2">
    <source>
        <dbReference type="ARBA" id="ARBA00004665"/>
    </source>
</evidence>
<dbReference type="InterPro" id="IPR000160">
    <property type="entry name" value="GGDEF_dom"/>
</dbReference>
<keyword evidence="8" id="KW-1185">Reference proteome</keyword>
<evidence type="ECO:0000259" key="6">
    <source>
        <dbReference type="PROSITE" id="PS50887"/>
    </source>
</evidence>